<reference evidence="1 2" key="1">
    <citation type="journal article" date="2020" name="bioRxiv">
        <title>Sequence and annotation of 42 cannabis genomes reveals extensive copy number variation in cannabinoid synthesis and pathogen resistance genes.</title>
        <authorList>
            <person name="Mckernan K.J."/>
            <person name="Helbert Y."/>
            <person name="Kane L.T."/>
            <person name="Ebling H."/>
            <person name="Zhang L."/>
            <person name="Liu B."/>
            <person name="Eaton Z."/>
            <person name="Mclaughlin S."/>
            <person name="Kingan S."/>
            <person name="Baybayan P."/>
            <person name="Concepcion G."/>
            <person name="Jordan M."/>
            <person name="Riva A."/>
            <person name="Barbazuk W."/>
            <person name="Harkins T."/>
        </authorList>
    </citation>
    <scope>NUCLEOTIDE SEQUENCE [LARGE SCALE GENOMIC DNA]</scope>
    <source>
        <strain evidence="2">cv. Jamaican Lion 4</strain>
        <tissue evidence="1">Leaf</tissue>
    </source>
</reference>
<gene>
    <name evidence="1" type="ORF">G4B88_030573</name>
</gene>
<dbReference type="AlphaFoldDB" id="A0A7J6DJC8"/>
<comment type="caution">
    <text evidence="1">The sequence shown here is derived from an EMBL/GenBank/DDBJ whole genome shotgun (WGS) entry which is preliminary data.</text>
</comment>
<evidence type="ECO:0000313" key="1">
    <source>
        <dbReference type="EMBL" id="KAF4346185.1"/>
    </source>
</evidence>
<accession>A0A7J6DJC8</accession>
<sequence length="92" mass="10095">MTVVGTHCAPVPTKAEAILNFELRRRRKGGGGCLLGFLLGSEGFLGILCKDFPEFMKVDDFSIGGARSSSDLFRLRWTDQTHQALLAVEISH</sequence>
<dbReference type="EMBL" id="JAATIQ010001117">
    <property type="protein sequence ID" value="KAF4346185.1"/>
    <property type="molecule type" value="Genomic_DNA"/>
</dbReference>
<name>A0A7J6DJC8_CANSA</name>
<dbReference type="Proteomes" id="UP000583929">
    <property type="component" value="Unassembled WGS sequence"/>
</dbReference>
<keyword evidence="2" id="KW-1185">Reference proteome</keyword>
<protein>
    <submittedName>
        <fullName evidence="1">Uncharacterized protein</fullName>
    </submittedName>
</protein>
<organism evidence="1 2">
    <name type="scientific">Cannabis sativa</name>
    <name type="common">Hemp</name>
    <name type="synonym">Marijuana</name>
    <dbReference type="NCBI Taxonomy" id="3483"/>
    <lineage>
        <taxon>Eukaryota</taxon>
        <taxon>Viridiplantae</taxon>
        <taxon>Streptophyta</taxon>
        <taxon>Embryophyta</taxon>
        <taxon>Tracheophyta</taxon>
        <taxon>Spermatophyta</taxon>
        <taxon>Magnoliopsida</taxon>
        <taxon>eudicotyledons</taxon>
        <taxon>Gunneridae</taxon>
        <taxon>Pentapetalae</taxon>
        <taxon>rosids</taxon>
        <taxon>fabids</taxon>
        <taxon>Rosales</taxon>
        <taxon>Cannabaceae</taxon>
        <taxon>Cannabis</taxon>
    </lineage>
</organism>
<proteinExistence type="predicted"/>
<evidence type="ECO:0000313" key="2">
    <source>
        <dbReference type="Proteomes" id="UP000583929"/>
    </source>
</evidence>